<dbReference type="Proteomes" id="UP001416393">
    <property type="component" value="Unassembled WGS sequence"/>
</dbReference>
<dbReference type="PANTHER" id="PTHR12526">
    <property type="entry name" value="GLYCOSYLTRANSFERASE"/>
    <property type="match status" value="1"/>
</dbReference>
<dbReference type="Pfam" id="PF13692">
    <property type="entry name" value="Glyco_trans_1_4"/>
    <property type="match status" value="1"/>
</dbReference>
<sequence>MKLIFITHETSRTGAPMVLLHFLRWLKANKSDLNLTLLSLKKGELYEDFKQVVNEYFDLSELKEKKTALKRLSGKLIKVKDKQDALIEQLRLNSYDIIYSNTILSIAYGSKIKSKNSKHIAHIHELNVIIKEATPNFNKDIIEVDHFIAASELVKQNLILNWSINKTCITRVYECSTVNYNVLIQNNDSRVFHVGGSGVVHWRKGSDIFIQVARYIKTHYPNLSIQFTWVGDISHKEKLINDEDIRKMGIESLISFVGQQTNPQDYYNSFDLFLMTSREDPFPLVCIEVGMLGKPIICFENATGSEEIIKKGGGVIVPYLNIEAMAEKVVYYFNNQQVLKAHGEINKIEFSNFTPDIICPEYYKVIAYKRGIEYFE</sequence>
<dbReference type="Gene3D" id="3.40.50.2000">
    <property type="entry name" value="Glycogen Phosphorylase B"/>
    <property type="match status" value="2"/>
</dbReference>
<evidence type="ECO:0000313" key="1">
    <source>
        <dbReference type="EMBL" id="MEN3322526.1"/>
    </source>
</evidence>
<evidence type="ECO:0000313" key="2">
    <source>
        <dbReference type="Proteomes" id="UP001416393"/>
    </source>
</evidence>
<comment type="caution">
    <text evidence="1">The sequence shown here is derived from an EMBL/GenBank/DDBJ whole genome shotgun (WGS) entry which is preliminary data.</text>
</comment>
<keyword evidence="1" id="KW-0808">Transferase</keyword>
<organism evidence="1 2">
    <name type="scientific">Mariniflexile soesokkakense</name>
    <dbReference type="NCBI Taxonomy" id="1343160"/>
    <lineage>
        <taxon>Bacteria</taxon>
        <taxon>Pseudomonadati</taxon>
        <taxon>Bacteroidota</taxon>
        <taxon>Flavobacteriia</taxon>
        <taxon>Flavobacteriales</taxon>
        <taxon>Flavobacteriaceae</taxon>
        <taxon>Mariniflexile</taxon>
    </lineage>
</organism>
<dbReference type="GO" id="GO:0016757">
    <property type="term" value="F:glycosyltransferase activity"/>
    <property type="evidence" value="ECO:0007669"/>
    <property type="project" value="UniProtKB-KW"/>
</dbReference>
<proteinExistence type="predicted"/>
<accession>A0ABV0A7P3</accession>
<dbReference type="SUPFAM" id="SSF53756">
    <property type="entry name" value="UDP-Glycosyltransferase/glycogen phosphorylase"/>
    <property type="match status" value="1"/>
</dbReference>
<dbReference type="RefSeq" id="WP_346240073.1">
    <property type="nucleotide sequence ID" value="NZ_JAZHYP010000001.1"/>
</dbReference>
<gene>
    <name evidence="1" type="ORF">VP395_02185</name>
</gene>
<protein>
    <submittedName>
        <fullName evidence="1">Glycosyltransferase</fullName>
        <ecNumber evidence="1">2.4.-.-</ecNumber>
    </submittedName>
</protein>
<keyword evidence="2" id="KW-1185">Reference proteome</keyword>
<name>A0ABV0A7P3_9FLAO</name>
<dbReference type="EC" id="2.4.-.-" evidence="1"/>
<dbReference type="EMBL" id="JAZHYP010000001">
    <property type="protein sequence ID" value="MEN3322526.1"/>
    <property type="molecule type" value="Genomic_DNA"/>
</dbReference>
<keyword evidence="1" id="KW-0328">Glycosyltransferase</keyword>
<reference evidence="1 2" key="1">
    <citation type="submission" date="2024-01" db="EMBL/GenBank/DDBJ databases">
        <title>Mariniflexile litorale sp. nov., isolated from the shallow sediments of the Sea of Japan.</title>
        <authorList>
            <person name="Romanenko L."/>
            <person name="Bystritskaya E."/>
            <person name="Isaeva M."/>
        </authorList>
    </citation>
    <scope>NUCLEOTIDE SEQUENCE [LARGE SCALE GENOMIC DNA]</scope>
    <source>
        <strain evidence="1 2">KCTC 32427</strain>
    </source>
</reference>